<dbReference type="AlphaFoldDB" id="A0A8X7ZAX2"/>
<organism evidence="1 2">
    <name type="scientific">Populus tomentosa</name>
    <name type="common">Chinese white poplar</name>
    <dbReference type="NCBI Taxonomy" id="118781"/>
    <lineage>
        <taxon>Eukaryota</taxon>
        <taxon>Viridiplantae</taxon>
        <taxon>Streptophyta</taxon>
        <taxon>Embryophyta</taxon>
        <taxon>Tracheophyta</taxon>
        <taxon>Spermatophyta</taxon>
        <taxon>Magnoliopsida</taxon>
        <taxon>eudicotyledons</taxon>
        <taxon>Gunneridae</taxon>
        <taxon>Pentapetalae</taxon>
        <taxon>rosids</taxon>
        <taxon>fabids</taxon>
        <taxon>Malpighiales</taxon>
        <taxon>Salicaceae</taxon>
        <taxon>Saliceae</taxon>
        <taxon>Populus</taxon>
    </lineage>
</organism>
<protein>
    <submittedName>
        <fullName evidence="1">Uncharacterized protein</fullName>
    </submittedName>
</protein>
<evidence type="ECO:0000313" key="2">
    <source>
        <dbReference type="Proteomes" id="UP000886885"/>
    </source>
</evidence>
<dbReference type="Proteomes" id="UP000886885">
    <property type="component" value="Chromosome 7A"/>
</dbReference>
<keyword evidence="2" id="KW-1185">Reference proteome</keyword>
<sequence length="239" mass="26863">MILLASLPKSYDDLMTTLLVGKETTNVEDITAMLLNSRIFKKLSSGNRGRACVMNFDHGDENILQRTNCDRIKSRSRSKPRVDYSNKEYYYYHRKGHIQFYCRRLKSDLKEFKEKKKKSCEDCFSSCEIYGGESIALVDNHEVEVVGIGGVTRVSPSSLAMTKGKLMCNDLYKLIGAAVQGGPCNEACCEVNEMHCSVASKKREKTFLVGVGLDIFLNERRILLLLKDLVASINSMCSG</sequence>
<comment type="caution">
    <text evidence="1">The sequence shown here is derived from an EMBL/GenBank/DDBJ whole genome shotgun (WGS) entry which is preliminary data.</text>
</comment>
<proteinExistence type="predicted"/>
<dbReference type="EMBL" id="JAAWWB010000013">
    <property type="protein sequence ID" value="KAG6768173.1"/>
    <property type="molecule type" value="Genomic_DNA"/>
</dbReference>
<reference evidence="1" key="1">
    <citation type="journal article" date="2020" name="bioRxiv">
        <title>Hybrid origin of Populus tomentosa Carr. identified through genome sequencing and phylogenomic analysis.</title>
        <authorList>
            <person name="An X."/>
            <person name="Gao K."/>
            <person name="Chen Z."/>
            <person name="Li J."/>
            <person name="Yang X."/>
            <person name="Yang X."/>
            <person name="Zhou J."/>
            <person name="Guo T."/>
            <person name="Zhao T."/>
            <person name="Huang S."/>
            <person name="Miao D."/>
            <person name="Khan W.U."/>
            <person name="Rao P."/>
            <person name="Ye M."/>
            <person name="Lei B."/>
            <person name="Liao W."/>
            <person name="Wang J."/>
            <person name="Ji L."/>
            <person name="Li Y."/>
            <person name="Guo B."/>
            <person name="Mustafa N.S."/>
            <person name="Li S."/>
            <person name="Yun Q."/>
            <person name="Keller S.R."/>
            <person name="Mao J."/>
            <person name="Zhang R."/>
            <person name="Strauss S.H."/>
        </authorList>
    </citation>
    <scope>NUCLEOTIDE SEQUENCE</scope>
    <source>
        <strain evidence="1">GM15</strain>
        <tissue evidence="1">Leaf</tissue>
    </source>
</reference>
<gene>
    <name evidence="1" type="ORF">POTOM_027070</name>
</gene>
<name>A0A8X7ZAX2_POPTO</name>
<evidence type="ECO:0000313" key="1">
    <source>
        <dbReference type="EMBL" id="KAG6768173.1"/>
    </source>
</evidence>
<accession>A0A8X7ZAX2</accession>
<dbReference type="OrthoDB" id="1670072at2759"/>